<reference evidence="7 8" key="1">
    <citation type="journal article" date="2024" name="Nat. Commun.">
        <title>Phylogenomics reveals the evolutionary origins of lichenization in chlorophyte algae.</title>
        <authorList>
            <person name="Puginier C."/>
            <person name="Libourel C."/>
            <person name="Otte J."/>
            <person name="Skaloud P."/>
            <person name="Haon M."/>
            <person name="Grisel S."/>
            <person name="Petersen M."/>
            <person name="Berrin J.G."/>
            <person name="Delaux P.M."/>
            <person name="Dal Grande F."/>
            <person name="Keller J."/>
        </authorList>
    </citation>
    <scope>NUCLEOTIDE SEQUENCE [LARGE SCALE GENOMIC DNA]</scope>
    <source>
        <strain evidence="7 8">SAG 2145</strain>
    </source>
</reference>
<keyword evidence="4" id="KW-0819">tRNA processing</keyword>
<dbReference type="InterPro" id="IPR030391">
    <property type="entry name" value="MeTrfase_TrmA_CS"/>
</dbReference>
<evidence type="ECO:0000256" key="2">
    <source>
        <dbReference type="ARBA" id="ARBA00022679"/>
    </source>
</evidence>
<dbReference type="PROSITE" id="PS51687">
    <property type="entry name" value="SAM_MT_RNA_M5U"/>
    <property type="match status" value="1"/>
</dbReference>
<evidence type="ECO:0000313" key="8">
    <source>
        <dbReference type="Proteomes" id="UP001438707"/>
    </source>
</evidence>
<dbReference type="FunFam" id="2.40.50.1070:FF:000001">
    <property type="entry name" value="tRNA/tmRNA (uracil-C(5))-methyltransferase"/>
    <property type="match status" value="1"/>
</dbReference>
<dbReference type="Pfam" id="PF05958">
    <property type="entry name" value="tRNA_U5-meth_tr"/>
    <property type="match status" value="1"/>
</dbReference>
<feature type="active site" evidence="6">
    <location>
        <position position="338"/>
    </location>
</feature>
<dbReference type="Proteomes" id="UP001438707">
    <property type="component" value="Unassembled WGS sequence"/>
</dbReference>
<dbReference type="PANTHER" id="PTHR47790:SF2">
    <property type="entry name" value="TRNA_TMRNA (URACIL-C(5))-METHYLTRANSFERASE"/>
    <property type="match status" value="1"/>
</dbReference>
<dbReference type="GO" id="GO:0032259">
    <property type="term" value="P:methylation"/>
    <property type="evidence" value="ECO:0007669"/>
    <property type="project" value="UniProtKB-KW"/>
</dbReference>
<dbReference type="GO" id="GO:0008033">
    <property type="term" value="P:tRNA processing"/>
    <property type="evidence" value="ECO:0007669"/>
    <property type="project" value="UniProtKB-KW"/>
</dbReference>
<feature type="binding site" evidence="5">
    <location>
        <position position="204"/>
    </location>
    <ligand>
        <name>S-adenosyl-L-methionine</name>
        <dbReference type="ChEBI" id="CHEBI:59789"/>
    </ligand>
</feature>
<feature type="active site" description="Nucleophile" evidence="5">
    <location>
        <position position="338"/>
    </location>
</feature>
<feature type="binding site" evidence="5">
    <location>
        <position position="313"/>
    </location>
    <ligand>
        <name>S-adenosyl-L-methionine</name>
        <dbReference type="ChEBI" id="CHEBI:59789"/>
    </ligand>
</feature>
<accession>A0AAW1QZP5</accession>
<dbReference type="AlphaFoldDB" id="A0AAW1QZP5"/>
<feature type="binding site" evidence="5">
    <location>
        <position position="253"/>
    </location>
    <ligand>
        <name>S-adenosyl-L-methionine</name>
        <dbReference type="ChEBI" id="CHEBI:59789"/>
    </ligand>
</feature>
<dbReference type="NCBIfam" id="TIGR02143">
    <property type="entry name" value="trmA_only"/>
    <property type="match status" value="1"/>
</dbReference>
<dbReference type="InterPro" id="IPR029063">
    <property type="entry name" value="SAM-dependent_MTases_sf"/>
</dbReference>
<keyword evidence="3 5" id="KW-0949">S-adenosyl-L-methionine</keyword>
<evidence type="ECO:0000256" key="3">
    <source>
        <dbReference type="ARBA" id="ARBA00022691"/>
    </source>
</evidence>
<sequence>MTEPLAAASRADEGEYKAQLEHKISRVKDLFQGFQLPELEIFESQRSHYRMRAEFRVWHQDDETNYIMFDTREKAGSEAKQIKVETFPVGTRLLNDLMAKLMVEIKQKPILRIKLYQTNFHTTLSGEAIITLIYHKKLDAEWSEAAEALRTQLGSLEGCSQEKPFIVGRSRKQKVELGGSAVTEQLIVDGRSFSYQQLEGSFSQPNAGVCQHMLGWARRASEDLEGDLLELYCGNGNFTVALADIFRKVLATEVAKSGVASAHENLKANAVTNAFVARLSSEEFTSAWKKERAFSRLQGTNLDTYDLQTILVDPPRAGLDPKTMELLSEFQNIIYISCNPDTLKANLQQISDSHDISKFALFDQFPYTHHIECGVLLCKQAATAAAKKRKLEGTALV</sequence>
<organism evidence="7 8">
    <name type="scientific">Apatococcus lobatus</name>
    <dbReference type="NCBI Taxonomy" id="904363"/>
    <lineage>
        <taxon>Eukaryota</taxon>
        <taxon>Viridiplantae</taxon>
        <taxon>Chlorophyta</taxon>
        <taxon>core chlorophytes</taxon>
        <taxon>Trebouxiophyceae</taxon>
        <taxon>Chlorellales</taxon>
        <taxon>Chlorellaceae</taxon>
        <taxon>Apatococcus</taxon>
    </lineage>
</organism>
<dbReference type="GO" id="GO:0000049">
    <property type="term" value="F:tRNA binding"/>
    <property type="evidence" value="ECO:0007669"/>
    <property type="project" value="TreeGrafter"/>
</dbReference>
<comment type="caution">
    <text evidence="7">The sequence shown here is derived from an EMBL/GenBank/DDBJ whole genome shotgun (WGS) entry which is preliminary data.</text>
</comment>
<dbReference type="InterPro" id="IPR010280">
    <property type="entry name" value="U5_MeTrfase_fam"/>
</dbReference>
<evidence type="ECO:0000313" key="7">
    <source>
        <dbReference type="EMBL" id="KAK9826979.1"/>
    </source>
</evidence>
<comment type="similarity">
    <text evidence="5">Belongs to the class I-like SAM-binding methyltransferase superfamily. RNA M5U methyltransferase family.</text>
</comment>
<name>A0AAW1QZP5_9CHLO</name>
<dbReference type="HAMAP" id="MF_01011">
    <property type="entry name" value="RNA_methyltr_TrmA"/>
    <property type="match status" value="1"/>
</dbReference>
<dbReference type="PANTHER" id="PTHR47790">
    <property type="entry name" value="TRNA/TMRNA (URACIL-C(5))-METHYLTRANSFERASE"/>
    <property type="match status" value="1"/>
</dbReference>
<dbReference type="Gene3D" id="3.40.50.150">
    <property type="entry name" value="Vaccinia Virus protein VP39"/>
    <property type="match status" value="1"/>
</dbReference>
<evidence type="ECO:0000256" key="5">
    <source>
        <dbReference type="PROSITE-ProRule" id="PRU01024"/>
    </source>
</evidence>
<dbReference type="GO" id="GO:0005829">
    <property type="term" value="C:cytosol"/>
    <property type="evidence" value="ECO:0007669"/>
    <property type="project" value="TreeGrafter"/>
</dbReference>
<gene>
    <name evidence="7" type="ORF">WJX74_002570</name>
</gene>
<evidence type="ECO:0000256" key="4">
    <source>
        <dbReference type="ARBA" id="ARBA00022694"/>
    </source>
</evidence>
<keyword evidence="2 5" id="KW-0808">Transferase</keyword>
<dbReference type="InterPro" id="IPR011869">
    <property type="entry name" value="TrmA_MeTrfase"/>
</dbReference>
<dbReference type="GO" id="GO:0030697">
    <property type="term" value="F:tRNA (uracil(54)-C5)-methyltransferase activity, S-adenosyl methionine-dependent"/>
    <property type="evidence" value="ECO:0007669"/>
    <property type="project" value="InterPro"/>
</dbReference>
<evidence type="ECO:0000256" key="6">
    <source>
        <dbReference type="PROSITE-ProRule" id="PRU10015"/>
    </source>
</evidence>
<proteinExistence type="inferred from homology"/>
<keyword evidence="1 5" id="KW-0489">Methyltransferase</keyword>
<evidence type="ECO:0000256" key="1">
    <source>
        <dbReference type="ARBA" id="ARBA00022603"/>
    </source>
</evidence>
<dbReference type="Gene3D" id="2.40.50.1070">
    <property type="match status" value="1"/>
</dbReference>
<feature type="binding site" evidence="5">
    <location>
        <position position="232"/>
    </location>
    <ligand>
        <name>S-adenosyl-L-methionine</name>
        <dbReference type="ChEBI" id="CHEBI:59789"/>
    </ligand>
</feature>
<keyword evidence="8" id="KW-1185">Reference proteome</keyword>
<dbReference type="SUPFAM" id="SSF53335">
    <property type="entry name" value="S-adenosyl-L-methionine-dependent methyltransferases"/>
    <property type="match status" value="1"/>
</dbReference>
<dbReference type="PROSITE" id="PS01231">
    <property type="entry name" value="TRMA_2"/>
    <property type="match status" value="1"/>
</dbReference>
<dbReference type="GO" id="GO:0019843">
    <property type="term" value="F:rRNA binding"/>
    <property type="evidence" value="ECO:0007669"/>
    <property type="project" value="TreeGrafter"/>
</dbReference>
<dbReference type="InterPro" id="IPR030390">
    <property type="entry name" value="MeTrfase_TrmA_AS"/>
</dbReference>
<dbReference type="GO" id="GO:0009451">
    <property type="term" value="P:RNA modification"/>
    <property type="evidence" value="ECO:0007669"/>
    <property type="project" value="UniProtKB-ARBA"/>
</dbReference>
<dbReference type="PROSITE" id="PS01230">
    <property type="entry name" value="TRMA_1"/>
    <property type="match status" value="1"/>
</dbReference>
<dbReference type="FunFam" id="3.40.50.150:FF:000012">
    <property type="entry name" value="tRNA/tmRNA (uracil-C(5))-methyltransferase"/>
    <property type="match status" value="1"/>
</dbReference>
<protein>
    <submittedName>
        <fullName evidence="7">Uncharacterized protein</fullName>
    </submittedName>
</protein>
<dbReference type="EMBL" id="JALJOS010000019">
    <property type="protein sequence ID" value="KAK9826979.1"/>
    <property type="molecule type" value="Genomic_DNA"/>
</dbReference>